<organism evidence="5 6">
    <name type="scientific">Arcanobacterium haemolyticum (strain ATCC 9345 / DSM 20595 / CCM 5947 / CCUG 17215 / LMG 16163 / NBRC 15585 / NCTC 8452 / 11018)</name>
    <dbReference type="NCBI Taxonomy" id="644284"/>
    <lineage>
        <taxon>Bacteria</taxon>
        <taxon>Bacillati</taxon>
        <taxon>Actinomycetota</taxon>
        <taxon>Actinomycetes</taxon>
        <taxon>Actinomycetales</taxon>
        <taxon>Actinomycetaceae</taxon>
        <taxon>Arcanobacterium</taxon>
    </lineage>
</organism>
<dbReference type="InterPro" id="IPR011608">
    <property type="entry name" value="PRD"/>
</dbReference>
<dbReference type="Proteomes" id="UP000000376">
    <property type="component" value="Chromosome"/>
</dbReference>
<accession>D7BKI1</accession>
<protein>
    <submittedName>
        <fullName evidence="5">Transcriptional antiterminator, BglG</fullName>
    </submittedName>
</protein>
<keyword evidence="1" id="KW-0677">Repeat</keyword>
<dbReference type="PANTHER" id="PTHR30185">
    <property type="entry name" value="CRYPTIC BETA-GLUCOSIDE BGL OPERON ANTITERMINATOR"/>
    <property type="match status" value="1"/>
</dbReference>
<dbReference type="InterPro" id="IPR050661">
    <property type="entry name" value="BglG_antiterminators"/>
</dbReference>
<dbReference type="GO" id="GO:0006355">
    <property type="term" value="P:regulation of DNA-templated transcription"/>
    <property type="evidence" value="ECO:0007669"/>
    <property type="project" value="InterPro"/>
</dbReference>
<dbReference type="STRING" id="644284.Arch_1459"/>
<dbReference type="RefSeq" id="WP_013170651.1">
    <property type="nucleotide sequence ID" value="NC_014218.1"/>
</dbReference>
<evidence type="ECO:0000256" key="1">
    <source>
        <dbReference type="ARBA" id="ARBA00022737"/>
    </source>
</evidence>
<dbReference type="Gene3D" id="2.30.24.10">
    <property type="entry name" value="CAT RNA-binding domain"/>
    <property type="match status" value="1"/>
</dbReference>
<dbReference type="SUPFAM" id="SSF63520">
    <property type="entry name" value="PTS-regulatory domain, PRD"/>
    <property type="match status" value="2"/>
</dbReference>
<dbReference type="Pfam" id="PF03123">
    <property type="entry name" value="CAT_RBD"/>
    <property type="match status" value="1"/>
</dbReference>
<evidence type="ECO:0000259" key="4">
    <source>
        <dbReference type="PROSITE" id="PS51372"/>
    </source>
</evidence>
<dbReference type="GO" id="GO:0003723">
    <property type="term" value="F:RNA binding"/>
    <property type="evidence" value="ECO:0007669"/>
    <property type="project" value="InterPro"/>
</dbReference>
<dbReference type="InterPro" id="IPR036634">
    <property type="entry name" value="PRD_sf"/>
</dbReference>
<dbReference type="InterPro" id="IPR036650">
    <property type="entry name" value="CAT_RNA-bd_dom_sf"/>
</dbReference>
<dbReference type="SMART" id="SM01061">
    <property type="entry name" value="CAT_RBD"/>
    <property type="match status" value="1"/>
</dbReference>
<dbReference type="EMBL" id="CP002045">
    <property type="protein sequence ID" value="ADH93161.1"/>
    <property type="molecule type" value="Genomic_DNA"/>
</dbReference>
<dbReference type="OrthoDB" id="9813552at2"/>
<dbReference type="HOGENOM" id="CLU_078802_0_0_11"/>
<feature type="domain" description="PRD" evidence="4">
    <location>
        <begin position="175"/>
        <end position="281"/>
    </location>
</feature>
<dbReference type="eggNOG" id="COG3711">
    <property type="taxonomic scope" value="Bacteria"/>
</dbReference>
<dbReference type="KEGG" id="ahe:Arch_1459"/>
<dbReference type="InterPro" id="IPR004341">
    <property type="entry name" value="CAT_RNA-bd_dom"/>
</dbReference>
<dbReference type="Pfam" id="PF00874">
    <property type="entry name" value="PRD"/>
    <property type="match status" value="2"/>
</dbReference>
<dbReference type="PROSITE" id="PS51372">
    <property type="entry name" value="PRD_2"/>
    <property type="match status" value="2"/>
</dbReference>
<dbReference type="Gene3D" id="1.10.1790.10">
    <property type="entry name" value="PRD domain"/>
    <property type="match status" value="2"/>
</dbReference>
<reference evidence="5 6" key="1">
    <citation type="journal article" date="2010" name="Stand. Genomic Sci.">
        <title>Complete genome sequence of Arcanobacterium haemolyticum type strain (11018).</title>
        <authorList>
            <person name="Yasawong M."/>
            <person name="Teshima H."/>
            <person name="Lapidus A."/>
            <person name="Nolan M."/>
            <person name="Lucas S."/>
            <person name="Glavina Del Rio T."/>
            <person name="Tice H."/>
            <person name="Cheng J."/>
            <person name="Bruce D."/>
            <person name="Detter C."/>
            <person name="Tapia R."/>
            <person name="Han C."/>
            <person name="Goodwin L."/>
            <person name="Pitluck S."/>
            <person name="Liolios K."/>
            <person name="Ivanova N."/>
            <person name="Mavromatis K."/>
            <person name="Mikhailova N."/>
            <person name="Pati A."/>
            <person name="Chen A."/>
            <person name="Palaniappan K."/>
            <person name="Land M."/>
            <person name="Hauser L."/>
            <person name="Chang Y."/>
            <person name="Jeffries C."/>
            <person name="Rohde M."/>
            <person name="Sikorski J."/>
            <person name="Pukall R."/>
            <person name="Goker M."/>
            <person name="Woyke T."/>
            <person name="Bristow J."/>
            <person name="Eisen J."/>
            <person name="Markowitz V."/>
            <person name="Hugenholtz P."/>
            <person name="Kyrpides N."/>
            <person name="Klenk H."/>
        </authorList>
    </citation>
    <scope>NUCLEOTIDE SEQUENCE [LARGE SCALE GENOMIC DNA]</scope>
    <source>
        <strain evidence="6">ATCC 9345 / DSM 20595 / CCUG 17215 / LMG 16163 / NBRC 15585 / NCTC 8452 / 11018</strain>
    </source>
</reference>
<proteinExistence type="predicted"/>
<keyword evidence="3" id="KW-0804">Transcription</keyword>
<name>D7BKI1_ARCHD</name>
<evidence type="ECO:0000313" key="5">
    <source>
        <dbReference type="EMBL" id="ADH93161.1"/>
    </source>
</evidence>
<evidence type="ECO:0000256" key="3">
    <source>
        <dbReference type="ARBA" id="ARBA00023163"/>
    </source>
</evidence>
<dbReference type="AlphaFoldDB" id="D7BKI1"/>
<sequence length="281" mass="31058">MKILRIFNNNVVLARQDSGREVIVTGRGVGFKASAGQQVNPDLVVRVFVPLDGRDPDHLGTLIAQLPNDVRDHVYKAMVTAGFSEDKLTSPTLFIGLCDHIDLALRRAQNGETMHYPLQAEVEHLYRGEYELAKRFLSNLNELLLREGHGALPEYESIAIALHLVNAGFSGGDLSQTYLMTGLIQQVIDVIGAAFDVTLDQTSVNTARLITHMRYLFVRIMQHKQLDDHATTIGDAIRSSLVPEYACAEKIGDLVALRLGEELNSNELAYLALHISRVTSA</sequence>
<dbReference type="SUPFAM" id="SSF50151">
    <property type="entry name" value="SacY-like RNA-binding domain"/>
    <property type="match status" value="1"/>
</dbReference>
<evidence type="ECO:0000256" key="2">
    <source>
        <dbReference type="ARBA" id="ARBA00023015"/>
    </source>
</evidence>
<keyword evidence="6" id="KW-1185">Reference proteome</keyword>
<evidence type="ECO:0000313" key="6">
    <source>
        <dbReference type="Proteomes" id="UP000000376"/>
    </source>
</evidence>
<feature type="domain" description="PRD" evidence="4">
    <location>
        <begin position="65"/>
        <end position="174"/>
    </location>
</feature>
<dbReference type="PANTHER" id="PTHR30185:SF18">
    <property type="entry name" value="TRANSCRIPTIONAL REGULATOR MTLR"/>
    <property type="match status" value="1"/>
</dbReference>
<gene>
    <name evidence="5" type="ordered locus">Arch_1459</name>
</gene>
<keyword evidence="2" id="KW-0805">Transcription regulation</keyword>